<protein>
    <submittedName>
        <fullName evidence="2">Uncharacterized protein</fullName>
    </submittedName>
</protein>
<sequence>MPNMPGMKMDSDQTSPPDKTTMPMNMSMDMMKPPSNLIDAILNHTTSGTSAEPASTPVSMLMHSTHGWMLMLHGTASISAIQQHTASNPTGPSPDACNQLNLSCPSPANARGGDKVYSTNWIMPMAIRQLGSHGQYGQLTLRTMLSLEPATISSRQFPELFQQGETAFGKPIIDGQHPHDFFMEVAALYDLRLGKQTLLSLYAAPVGDPAIGPTAYPHRLSASEDPIAALGHHQEDSTHIAFNVFTGGITWRWLRFEESGFHGAEPTEQRWGFQPSPNGHAVDSYSSRITFAPTKNLSTQYSVAHIVSPEALYPHEDQQRQTASVIYNLPFGIHHNTTSMPGMDMGTTATNNWSTTLIWGRTKSLTDNSKVNSYLLESLLKFRTRNYVWTRIENAGRSNELLIPPGSPLPPNFTESPIGHVAAYSFGYDRDYRVLPHLLTAPGAQFTTYTTPSALVSTYGAHPWGVVAFVRFRITGN</sequence>
<proteinExistence type="predicted"/>
<organism evidence="2 3">
    <name type="scientific">Tunturiibacter lichenicola</name>
    <dbReference type="NCBI Taxonomy" id="2051959"/>
    <lineage>
        <taxon>Bacteria</taxon>
        <taxon>Pseudomonadati</taxon>
        <taxon>Acidobacteriota</taxon>
        <taxon>Terriglobia</taxon>
        <taxon>Terriglobales</taxon>
        <taxon>Acidobacteriaceae</taxon>
        <taxon>Tunturiibacter</taxon>
    </lineage>
</organism>
<accession>A0A7W8J823</accession>
<evidence type="ECO:0000256" key="1">
    <source>
        <dbReference type="SAM" id="MobiDB-lite"/>
    </source>
</evidence>
<reference evidence="2 3" key="1">
    <citation type="submission" date="2020-08" db="EMBL/GenBank/DDBJ databases">
        <title>Genomic Encyclopedia of Type Strains, Phase IV (KMG-V): Genome sequencing to study the core and pangenomes of soil and plant-associated prokaryotes.</title>
        <authorList>
            <person name="Whitman W."/>
        </authorList>
    </citation>
    <scope>NUCLEOTIDE SEQUENCE [LARGE SCALE GENOMIC DNA]</scope>
    <source>
        <strain evidence="2 3">M8US30</strain>
    </source>
</reference>
<comment type="caution">
    <text evidence="2">The sequence shown here is derived from an EMBL/GenBank/DDBJ whole genome shotgun (WGS) entry which is preliminary data.</text>
</comment>
<feature type="region of interest" description="Disordered" evidence="1">
    <location>
        <begin position="1"/>
        <end position="24"/>
    </location>
</feature>
<evidence type="ECO:0000313" key="3">
    <source>
        <dbReference type="Proteomes" id="UP000569092"/>
    </source>
</evidence>
<dbReference type="Proteomes" id="UP000569092">
    <property type="component" value="Unassembled WGS sequence"/>
</dbReference>
<dbReference type="AlphaFoldDB" id="A0A7W8J823"/>
<evidence type="ECO:0000313" key="2">
    <source>
        <dbReference type="EMBL" id="MBB5344248.1"/>
    </source>
</evidence>
<name>A0A7W8J823_9BACT</name>
<gene>
    <name evidence="2" type="ORF">HDF10_002227</name>
</gene>
<dbReference type="EMBL" id="JACHDZ010000003">
    <property type="protein sequence ID" value="MBB5344248.1"/>
    <property type="molecule type" value="Genomic_DNA"/>
</dbReference>